<evidence type="ECO:0000313" key="3">
    <source>
        <dbReference type="EMBL" id="CUG70060.1"/>
    </source>
</evidence>
<feature type="compositionally biased region" description="Low complexity" evidence="2">
    <location>
        <begin position="55"/>
        <end position="77"/>
    </location>
</feature>
<feature type="coiled-coil region" evidence="1">
    <location>
        <begin position="399"/>
        <end position="433"/>
    </location>
</feature>
<dbReference type="OMA" id="ERDIHEW"/>
<feature type="compositionally biased region" description="Low complexity" evidence="2">
    <location>
        <begin position="706"/>
        <end position="733"/>
    </location>
</feature>
<feature type="compositionally biased region" description="Basic and acidic residues" evidence="2">
    <location>
        <begin position="105"/>
        <end position="116"/>
    </location>
</feature>
<proteinExistence type="predicted"/>
<evidence type="ECO:0000256" key="1">
    <source>
        <dbReference type="SAM" id="Coils"/>
    </source>
</evidence>
<keyword evidence="4" id="KW-1185">Reference proteome</keyword>
<organism evidence="3 4">
    <name type="scientific">Bodo saltans</name>
    <name type="common">Flagellated protozoan</name>
    <dbReference type="NCBI Taxonomy" id="75058"/>
    <lineage>
        <taxon>Eukaryota</taxon>
        <taxon>Discoba</taxon>
        <taxon>Euglenozoa</taxon>
        <taxon>Kinetoplastea</taxon>
        <taxon>Metakinetoplastina</taxon>
        <taxon>Eubodonida</taxon>
        <taxon>Bodonidae</taxon>
        <taxon>Bodo</taxon>
    </lineage>
</organism>
<keyword evidence="1" id="KW-0175">Coiled coil</keyword>
<evidence type="ECO:0000313" key="4">
    <source>
        <dbReference type="Proteomes" id="UP000051952"/>
    </source>
</evidence>
<accession>A0A0S4J3T6</accession>
<feature type="region of interest" description="Disordered" evidence="2">
    <location>
        <begin position="445"/>
        <end position="489"/>
    </location>
</feature>
<feature type="compositionally biased region" description="Basic and acidic residues" evidence="2">
    <location>
        <begin position="758"/>
        <end position="771"/>
    </location>
</feature>
<name>A0A0S4J3T6_BODSA</name>
<feature type="compositionally biased region" description="Acidic residues" evidence="2">
    <location>
        <begin position="464"/>
        <end position="480"/>
    </location>
</feature>
<feature type="compositionally biased region" description="Basic and acidic residues" evidence="2">
    <location>
        <begin position="137"/>
        <end position="158"/>
    </location>
</feature>
<gene>
    <name evidence="3" type="ORF">BSAL_83535</name>
</gene>
<feature type="coiled-coil region" evidence="1">
    <location>
        <begin position="298"/>
        <end position="348"/>
    </location>
</feature>
<feature type="coiled-coil region" evidence="1">
    <location>
        <begin position="511"/>
        <end position="651"/>
    </location>
</feature>
<dbReference type="Proteomes" id="UP000051952">
    <property type="component" value="Unassembled WGS sequence"/>
</dbReference>
<sequence length="858" mass="97071">MKRGAAPDSTTAEQKIDDFKRAAAEFNTSGKAVIKKLKELSQAVDTTSQQLKEVSASGLSSDGTSSAQPSTSSPKSTGAPSSLPPEDDEREAWKVKEQQLMNELTEAKQKCSKAESDLAAAAAKKSDSSEHTAALQQEKEKSAALAASHEEQKRELTKAHQTALDEANQRQVGITSERDQLLNTSNQLRSQIQQMENAFRNMQETSYRERDSLNRAVRSLQDDLAIKEKEKEEIRREVQQQIELLTAARKDEEAALLAKSGVEQRLEFAEKKREGDFLAFEQATRDHERDIHEWQGKYSAAMMHVSRLKEEHAQLQQRLVDDHLREHIRVLQGENNQLREERVKLLQSSAKDPNAFRILTTALQDSIDSLNRDKQILADQITSLLATVDQKSAFLHDEETRHAVQLAAVQRQNQELEQRVRRFEAQEASLKRRLVPDDMIQALIDSHKRSTAKKASSRGRSEEQGSDEGDDDDNVNEADAEVSSRERSATPIVERVVETWERSVQVDDVDRMHLERELVRLRADNQELADDVARLQQSDQKQRIDMQDKLIQQMKGFENQVDTLERETKLRAFKVAKLQQSNEALEESTRGLQRELEVAQRARALAEHNHQDVSKMYLSLEMENNSLDAKVRILRREIEELHQQASEAALAKKVELQQIRQQQQQQKAVVVPRIPIGNYDAGGAALTPRGGGGGSQQQQLHRSSPTSSVARGASSAAISSSSNERASSTTSASMQDAIRKLDQFMLDLHQQTVNLDNEDQRATAEAEDKAAKRSQRSAYLEAARPFWEKERRQRGPNGESPSQMVQQIEQELYDLQQQDIAASRELQEFYQMISKKREQVLSATTKIIDKRNALLRQP</sequence>
<dbReference type="AlphaFoldDB" id="A0A0S4J3T6"/>
<feature type="region of interest" description="Disordered" evidence="2">
    <location>
        <begin position="755"/>
        <end position="804"/>
    </location>
</feature>
<evidence type="ECO:0000256" key="2">
    <source>
        <dbReference type="SAM" id="MobiDB-lite"/>
    </source>
</evidence>
<reference evidence="4" key="1">
    <citation type="submission" date="2015-09" db="EMBL/GenBank/DDBJ databases">
        <authorList>
            <consortium name="Pathogen Informatics"/>
        </authorList>
    </citation>
    <scope>NUCLEOTIDE SEQUENCE [LARGE SCALE GENOMIC DNA]</scope>
    <source>
        <strain evidence="4">Lake Konstanz</strain>
    </source>
</reference>
<dbReference type="EMBL" id="CYKH01000936">
    <property type="protein sequence ID" value="CUG70060.1"/>
    <property type="molecule type" value="Genomic_DNA"/>
</dbReference>
<feature type="region of interest" description="Disordered" evidence="2">
    <location>
        <begin position="681"/>
        <end position="733"/>
    </location>
</feature>
<dbReference type="VEuPathDB" id="TriTrypDB:BSAL_83535"/>
<protein>
    <submittedName>
        <fullName evidence="3">Uncharacterized protein</fullName>
    </submittedName>
</protein>
<feature type="region of interest" description="Disordered" evidence="2">
    <location>
        <begin position="45"/>
        <end position="169"/>
    </location>
</feature>